<dbReference type="HOGENOM" id="CLU_1488379_0_0_6"/>
<dbReference type="OrthoDB" id="5771714at2"/>
<protein>
    <submittedName>
        <fullName evidence="1">Uncharacterized protein</fullName>
    </submittedName>
</protein>
<dbReference type="eggNOG" id="ENOG50335AK">
    <property type="taxonomic scope" value="Bacteria"/>
</dbReference>
<evidence type="ECO:0000313" key="2">
    <source>
        <dbReference type="Proteomes" id="UP000006062"/>
    </source>
</evidence>
<name>I3YCE2_THIV6</name>
<dbReference type="RefSeq" id="WP_014779094.1">
    <property type="nucleotide sequence ID" value="NC_018012.1"/>
</dbReference>
<proteinExistence type="predicted"/>
<dbReference type="EMBL" id="CP003154">
    <property type="protein sequence ID" value="AFL74660.1"/>
    <property type="molecule type" value="Genomic_DNA"/>
</dbReference>
<evidence type="ECO:0000313" key="1">
    <source>
        <dbReference type="EMBL" id="AFL74660.1"/>
    </source>
</evidence>
<accession>I3YCE2</accession>
<reference evidence="1 2" key="1">
    <citation type="submission" date="2012-06" db="EMBL/GenBank/DDBJ databases">
        <title>Complete sequence of Thiocystis violascens DSM 198.</title>
        <authorList>
            <consortium name="US DOE Joint Genome Institute"/>
            <person name="Lucas S."/>
            <person name="Han J."/>
            <person name="Lapidus A."/>
            <person name="Cheng J.-F."/>
            <person name="Goodwin L."/>
            <person name="Pitluck S."/>
            <person name="Peters L."/>
            <person name="Ovchinnikova G."/>
            <person name="Teshima H."/>
            <person name="Detter J.C."/>
            <person name="Han C."/>
            <person name="Tapia R."/>
            <person name="Land M."/>
            <person name="Hauser L."/>
            <person name="Kyrpides N."/>
            <person name="Ivanova N."/>
            <person name="Pagani I."/>
            <person name="Vogl K."/>
            <person name="Liu Z."/>
            <person name="Frigaard N.-U."/>
            <person name="Bryant D."/>
            <person name="Woyke T."/>
        </authorList>
    </citation>
    <scope>NUCLEOTIDE SEQUENCE [LARGE SCALE GENOMIC DNA]</scope>
    <source>
        <strain evidence="2">ATCC 17096 / DSM 198 / 6111</strain>
    </source>
</reference>
<gene>
    <name evidence="1" type="ordered locus">Thivi_2742</name>
</gene>
<sequence length="181" mass="20858">MTDSKAMHRTANRWTRCWPVLAYWLCTLTGILAGSSVTAAGTPSPPLAQTAADLHNQPSYPDIASPWLDEVRAQRQAWEARRHETREAYDARRHLHNPRGAAQQDAWKDEIRRQRAERLDRIERDRDMFRALGANRFPLSWPGNLPLSFSFHAPDSAGFAAIREPMFAPPGWDNLWYFRSY</sequence>
<dbReference type="STRING" id="765911.Thivi_2742"/>
<organism evidence="1 2">
    <name type="scientific">Thiocystis violascens (strain ATCC 17096 / DSM 198 / 6111)</name>
    <name type="common">Chromatium violascens</name>
    <dbReference type="NCBI Taxonomy" id="765911"/>
    <lineage>
        <taxon>Bacteria</taxon>
        <taxon>Pseudomonadati</taxon>
        <taxon>Pseudomonadota</taxon>
        <taxon>Gammaproteobacteria</taxon>
        <taxon>Chromatiales</taxon>
        <taxon>Chromatiaceae</taxon>
        <taxon>Thiocystis</taxon>
    </lineage>
</organism>
<keyword evidence="2" id="KW-1185">Reference proteome</keyword>
<dbReference type="AlphaFoldDB" id="I3YCE2"/>
<dbReference type="KEGG" id="tvi:Thivi_2742"/>
<dbReference type="Proteomes" id="UP000006062">
    <property type="component" value="Chromosome"/>
</dbReference>